<feature type="domain" description="HTH myb-type" evidence="8">
    <location>
        <begin position="150"/>
        <end position="205"/>
    </location>
</feature>
<keyword evidence="3" id="KW-0804">Transcription</keyword>
<evidence type="ECO:0000256" key="4">
    <source>
        <dbReference type="ARBA" id="ARBA00023242"/>
    </source>
</evidence>
<dbReference type="InterPro" id="IPR051575">
    <property type="entry name" value="Myb-like_DNA-bd"/>
</dbReference>
<dbReference type="STRING" id="5722.A2F8E9"/>
<dbReference type="KEGG" id="tva:4756599"/>
<dbReference type="GO" id="GO:0000981">
    <property type="term" value="F:DNA-binding transcription factor activity, RNA polymerase II-specific"/>
    <property type="evidence" value="ECO:0000318"/>
    <property type="project" value="GO_Central"/>
</dbReference>
<feature type="region of interest" description="Disordered" evidence="5">
    <location>
        <begin position="81"/>
        <end position="105"/>
    </location>
</feature>
<feature type="compositionally biased region" description="Low complexity" evidence="5">
    <location>
        <begin position="81"/>
        <end position="92"/>
    </location>
</feature>
<organism evidence="9 10">
    <name type="scientific">Trichomonas vaginalis (strain ATCC PRA-98 / G3)</name>
    <dbReference type="NCBI Taxonomy" id="412133"/>
    <lineage>
        <taxon>Eukaryota</taxon>
        <taxon>Metamonada</taxon>
        <taxon>Parabasalia</taxon>
        <taxon>Trichomonadida</taxon>
        <taxon>Trichomonadidae</taxon>
        <taxon>Trichomonas</taxon>
    </lineage>
</organism>
<gene>
    <name evidence="9" type="ORF">TVAG_479720</name>
</gene>
<dbReference type="InterPro" id="IPR009057">
    <property type="entry name" value="Homeodomain-like_sf"/>
</dbReference>
<dbReference type="SMART" id="SM00717">
    <property type="entry name" value="SANT"/>
    <property type="match status" value="2"/>
</dbReference>
<evidence type="ECO:0000259" key="8">
    <source>
        <dbReference type="PROSITE" id="PS51294"/>
    </source>
</evidence>
<dbReference type="InterPro" id="IPR001005">
    <property type="entry name" value="SANT/Myb"/>
</dbReference>
<keyword evidence="2 9" id="KW-0238">DNA-binding</keyword>
<keyword evidence="10" id="KW-1185">Reference proteome</keyword>
<dbReference type="VEuPathDB" id="TrichDB:TVAGG3_0278650"/>
<evidence type="ECO:0000313" key="10">
    <source>
        <dbReference type="Proteomes" id="UP000001542"/>
    </source>
</evidence>
<feature type="domain" description="Myb-like" evidence="6">
    <location>
        <begin position="97"/>
        <end position="149"/>
    </location>
</feature>
<name>A2F8E9_TRIV3</name>
<evidence type="ECO:0000313" key="9">
    <source>
        <dbReference type="EMBL" id="EAX98800.1"/>
    </source>
</evidence>
<dbReference type="VEuPathDB" id="TrichDB:TVAG_479720"/>
<evidence type="ECO:0000259" key="6">
    <source>
        <dbReference type="PROSITE" id="PS50090"/>
    </source>
</evidence>
<accession>A2F8E9</accession>
<proteinExistence type="predicted"/>
<evidence type="ECO:0000256" key="2">
    <source>
        <dbReference type="ARBA" id="ARBA00023125"/>
    </source>
</evidence>
<keyword evidence="4" id="KW-0539">Nucleus</keyword>
<feature type="domain" description="Myb-like" evidence="6">
    <location>
        <begin position="150"/>
        <end position="201"/>
    </location>
</feature>
<evidence type="ECO:0000256" key="1">
    <source>
        <dbReference type="ARBA" id="ARBA00023015"/>
    </source>
</evidence>
<evidence type="ECO:0000259" key="7">
    <source>
        <dbReference type="PROSITE" id="PS51293"/>
    </source>
</evidence>
<dbReference type="PANTHER" id="PTHR46621">
    <property type="entry name" value="SNRNA-ACTIVATING PROTEIN COMPLEX SUBUNIT 4"/>
    <property type="match status" value="1"/>
</dbReference>
<dbReference type="eggNOG" id="KOG0048">
    <property type="taxonomic scope" value="Eukaryota"/>
</dbReference>
<dbReference type="GO" id="GO:0000978">
    <property type="term" value="F:RNA polymerase II cis-regulatory region sequence-specific DNA binding"/>
    <property type="evidence" value="ECO:0000318"/>
    <property type="project" value="GO_Central"/>
</dbReference>
<feature type="domain" description="SANT" evidence="7">
    <location>
        <begin position="153"/>
        <end position="205"/>
    </location>
</feature>
<dbReference type="RefSeq" id="XP_001311730.1">
    <property type="nucleotide sequence ID" value="XM_001311729.1"/>
</dbReference>
<protein>
    <submittedName>
        <fullName evidence="9">Myb-like DNA-binding domain containing protein</fullName>
    </submittedName>
</protein>
<dbReference type="EMBL" id="DS113661">
    <property type="protein sequence ID" value="EAX98800.1"/>
    <property type="molecule type" value="Genomic_DNA"/>
</dbReference>
<dbReference type="CDD" id="cd00167">
    <property type="entry name" value="SANT"/>
    <property type="match status" value="2"/>
</dbReference>
<dbReference type="Pfam" id="PF13921">
    <property type="entry name" value="Myb_DNA-bind_6"/>
    <property type="match status" value="1"/>
</dbReference>
<dbReference type="InterPro" id="IPR017884">
    <property type="entry name" value="SANT_dom"/>
</dbReference>
<dbReference type="Proteomes" id="UP000001542">
    <property type="component" value="Unassembled WGS sequence"/>
</dbReference>
<keyword evidence="1" id="KW-0805">Transcription regulation</keyword>
<dbReference type="InParanoid" id="A2F8E9"/>
<dbReference type="OrthoDB" id="2143914at2759"/>
<evidence type="ECO:0000256" key="5">
    <source>
        <dbReference type="SAM" id="MobiDB-lite"/>
    </source>
</evidence>
<dbReference type="InterPro" id="IPR017930">
    <property type="entry name" value="Myb_dom"/>
</dbReference>
<reference evidence="9" key="1">
    <citation type="submission" date="2006-10" db="EMBL/GenBank/DDBJ databases">
        <authorList>
            <person name="Amadeo P."/>
            <person name="Zhao Q."/>
            <person name="Wortman J."/>
            <person name="Fraser-Liggett C."/>
            <person name="Carlton J."/>
        </authorList>
    </citation>
    <scope>NUCLEOTIDE SEQUENCE</scope>
    <source>
        <strain evidence="9">G3</strain>
    </source>
</reference>
<dbReference type="GO" id="GO:0005634">
    <property type="term" value="C:nucleus"/>
    <property type="evidence" value="ECO:0000318"/>
    <property type="project" value="GO_Central"/>
</dbReference>
<dbReference type="Gene3D" id="1.10.10.60">
    <property type="entry name" value="Homeodomain-like"/>
    <property type="match status" value="2"/>
</dbReference>
<dbReference type="GO" id="GO:0006355">
    <property type="term" value="P:regulation of DNA-templated transcription"/>
    <property type="evidence" value="ECO:0000318"/>
    <property type="project" value="GO_Central"/>
</dbReference>
<dbReference type="PANTHER" id="PTHR46621:SF1">
    <property type="entry name" value="SNRNA-ACTIVATING PROTEIN COMPLEX SUBUNIT 4"/>
    <property type="match status" value="1"/>
</dbReference>
<dbReference type="AlphaFoldDB" id="A2F8E9"/>
<dbReference type="PROSITE" id="PS50090">
    <property type="entry name" value="MYB_LIKE"/>
    <property type="match status" value="2"/>
</dbReference>
<dbReference type="SMR" id="A2F8E9"/>
<feature type="domain" description="HTH myb-type" evidence="8">
    <location>
        <begin position="97"/>
        <end position="145"/>
    </location>
</feature>
<sequence>MHHPSAHYNPEVINSVADVALTYFGDSQFQTPEIRSLVAMHLRNYIAGAIPFDLLENNVKQIIPNTEPLQHIKSIIEIGQQPIPEQQITQPQDDTESKRKKSRPWSQYEDDRLIAGILRCGLENWTSISRFVGNGRTKSQCSQRWFRGLDPKISKMQWSTAEEDLLIHLISIHGNKAWTTISSQMKNRSDVQCRYKYKQLVKEKRIHNGTISAINPLAQVVSPPSHNSPAQQIYVHPQSYTPKFVQPMYSIPVVPQEAQNYQNYQNQTIFIPPMQSIAPIKSSTPPQQSTPILTPPQPQSHILVQSPSTLPTLMQQYPHIENPRPSLPHVQPFFEHASPIQPSPLQPDIHLKKIEKESFNEDHADALHHSFPPIEAPAINAKLYSVY</sequence>
<evidence type="ECO:0000256" key="3">
    <source>
        <dbReference type="ARBA" id="ARBA00023163"/>
    </source>
</evidence>
<dbReference type="PROSITE" id="PS51294">
    <property type="entry name" value="HTH_MYB"/>
    <property type="match status" value="2"/>
</dbReference>
<dbReference type="PROSITE" id="PS51293">
    <property type="entry name" value="SANT"/>
    <property type="match status" value="1"/>
</dbReference>
<reference evidence="9" key="2">
    <citation type="journal article" date="2007" name="Science">
        <title>Draft genome sequence of the sexually transmitted pathogen Trichomonas vaginalis.</title>
        <authorList>
            <person name="Carlton J.M."/>
            <person name="Hirt R.P."/>
            <person name="Silva J.C."/>
            <person name="Delcher A.L."/>
            <person name="Schatz M."/>
            <person name="Zhao Q."/>
            <person name="Wortman J.R."/>
            <person name="Bidwell S.L."/>
            <person name="Alsmark U.C.M."/>
            <person name="Besteiro S."/>
            <person name="Sicheritz-Ponten T."/>
            <person name="Noel C.J."/>
            <person name="Dacks J.B."/>
            <person name="Foster P.G."/>
            <person name="Simillion C."/>
            <person name="Van de Peer Y."/>
            <person name="Miranda-Saavedra D."/>
            <person name="Barton G.J."/>
            <person name="Westrop G.D."/>
            <person name="Mueller S."/>
            <person name="Dessi D."/>
            <person name="Fiori P.L."/>
            <person name="Ren Q."/>
            <person name="Paulsen I."/>
            <person name="Zhang H."/>
            <person name="Bastida-Corcuera F.D."/>
            <person name="Simoes-Barbosa A."/>
            <person name="Brown M.T."/>
            <person name="Hayes R.D."/>
            <person name="Mukherjee M."/>
            <person name="Okumura C.Y."/>
            <person name="Schneider R."/>
            <person name="Smith A.J."/>
            <person name="Vanacova S."/>
            <person name="Villalvazo M."/>
            <person name="Haas B.J."/>
            <person name="Pertea M."/>
            <person name="Feldblyum T.V."/>
            <person name="Utterback T.R."/>
            <person name="Shu C.L."/>
            <person name="Osoegawa K."/>
            <person name="de Jong P.J."/>
            <person name="Hrdy I."/>
            <person name="Horvathova L."/>
            <person name="Zubacova Z."/>
            <person name="Dolezal P."/>
            <person name="Malik S.B."/>
            <person name="Logsdon J.M. Jr."/>
            <person name="Henze K."/>
            <person name="Gupta A."/>
            <person name="Wang C.C."/>
            <person name="Dunne R.L."/>
            <person name="Upcroft J.A."/>
            <person name="Upcroft P."/>
            <person name="White O."/>
            <person name="Salzberg S.L."/>
            <person name="Tang P."/>
            <person name="Chiu C.-H."/>
            <person name="Lee Y.-S."/>
            <person name="Embley T.M."/>
            <person name="Coombs G.H."/>
            <person name="Mottram J.C."/>
            <person name="Tachezy J."/>
            <person name="Fraser-Liggett C.M."/>
            <person name="Johnson P.J."/>
        </authorList>
    </citation>
    <scope>NUCLEOTIDE SEQUENCE [LARGE SCALE GENOMIC DNA]</scope>
    <source>
        <strain evidence="9">G3</strain>
    </source>
</reference>
<dbReference type="SUPFAM" id="SSF46689">
    <property type="entry name" value="Homeodomain-like"/>
    <property type="match status" value="1"/>
</dbReference>